<keyword evidence="2" id="KW-1185">Reference proteome</keyword>
<dbReference type="EMBL" id="CM047945">
    <property type="protein sequence ID" value="KAI9898585.1"/>
    <property type="molecule type" value="Genomic_DNA"/>
</dbReference>
<gene>
    <name evidence="1" type="ORF">N3K66_006945</name>
</gene>
<evidence type="ECO:0000313" key="1">
    <source>
        <dbReference type="EMBL" id="KAI9898585.1"/>
    </source>
</evidence>
<proteinExistence type="predicted"/>
<sequence>MVGSSEFPPASDGPSHQYQRHDTIDHPERTPSPPPQQQQHFNATLEDIDEKRAMAARNDEKKHKAPSIATETLSVHERDNVNPMSPSGLRADASRLEDDLELLRAERLISNQEHDIDKTMSRHRRHDTEVEDTFNPPVAEKDVKAVTNKKDENALLYKFWKFLRKFPRFIRYMVYLIPGATVLLTPILLGILAVNQDTHPVGGPGGTYLMWFGIWLEIVWCSLWVSRMITSLMPGLFLIAARISGSTNAKKWKDIGQQLELHTALFLWMLAVLISFKPTVDEHRVPWDGHDGKVNMQWINVVFKVIIALFVLAALNFVEKILIQWIATAFHERTYATRIANNKGDISQLVELFEYSKTHLESTDSFWQGSAGGSHTGANTPMQAMQALGENAKNVVGKIGAVAGRVGNDFIGRKKETNHPRKVVSELLRTTSTSHTLARLIYRSLVREGQEMVFLEDMKKALKTEAEAEAAFNVFDKDLNGDISMDEFETTCNEIAMEKKAIAASLKDLDSVIKKLDKVFLFIICIITIIVFISIISGSAAAGLASAGSSVLGLAWMLQATAQEFLQSIIFVFIKHPFDVGDRVTIYGSTGANMTGDDYYVSEISLLYTEFKKLQGHIVQAPNSLLNTLFILNQRRSNGLADPIPLQIRFGTPAWMIDELKERMLEFCLANKRDYQGSILSELSAITDQRSATLTVVFFHKSNFQNELLRITRHNNFMVELMAQMARIGIQGPIRLEPGGSRENPMYWAGMQPPPYTTNEGAYNPHAPAEASDSTAANRSHGGLHRIPSIRSGSSARGAAQQMSSIETNLSNFGDVYENRRDQVLASRLASIKEKERAQRKKAEAERESIQESEPRASTSGLAPQASTESQSQSRSRLFGRARSSSKLGRQDSEIV</sequence>
<protein>
    <submittedName>
        <fullName evidence="1">Uncharacterized protein</fullName>
    </submittedName>
</protein>
<organism evidence="1 2">
    <name type="scientific">Trichothecium roseum</name>
    <dbReference type="NCBI Taxonomy" id="47278"/>
    <lineage>
        <taxon>Eukaryota</taxon>
        <taxon>Fungi</taxon>
        <taxon>Dikarya</taxon>
        <taxon>Ascomycota</taxon>
        <taxon>Pezizomycotina</taxon>
        <taxon>Sordariomycetes</taxon>
        <taxon>Hypocreomycetidae</taxon>
        <taxon>Hypocreales</taxon>
        <taxon>Hypocreales incertae sedis</taxon>
        <taxon>Trichothecium</taxon>
    </lineage>
</organism>
<dbReference type="Proteomes" id="UP001163324">
    <property type="component" value="Chromosome 6"/>
</dbReference>
<evidence type="ECO:0000313" key="2">
    <source>
        <dbReference type="Proteomes" id="UP001163324"/>
    </source>
</evidence>
<comment type="caution">
    <text evidence="1">The sequence shown here is derived from an EMBL/GenBank/DDBJ whole genome shotgun (WGS) entry which is preliminary data.</text>
</comment>
<reference evidence="1" key="1">
    <citation type="submission" date="2022-10" db="EMBL/GenBank/DDBJ databases">
        <title>Complete Genome of Trichothecium roseum strain YXFP-22015, a Plant Pathogen Isolated from Citrus.</title>
        <authorList>
            <person name="Wang Y."/>
            <person name="Zhu L."/>
        </authorList>
    </citation>
    <scope>NUCLEOTIDE SEQUENCE</scope>
    <source>
        <strain evidence="1">YXFP-22015</strain>
    </source>
</reference>
<accession>A0ACC0UYG5</accession>
<name>A0ACC0UYG5_9HYPO</name>